<keyword evidence="4" id="KW-0572">Peptidoglycan-anchor</keyword>
<evidence type="ECO:0000256" key="7">
    <source>
        <dbReference type="SAM" id="SignalP"/>
    </source>
</evidence>
<name>A0A1R4J7Z7_9MICO</name>
<keyword evidence="2" id="KW-0964">Secreted</keyword>
<dbReference type="EMBL" id="FUKR01000034">
    <property type="protein sequence ID" value="SJN28152.1"/>
    <property type="molecule type" value="Genomic_DNA"/>
</dbReference>
<dbReference type="PROSITE" id="PS50847">
    <property type="entry name" value="GRAM_POS_ANCHORING"/>
    <property type="match status" value="1"/>
</dbReference>
<dbReference type="Pfam" id="PF00963">
    <property type="entry name" value="Cohesin"/>
    <property type="match status" value="1"/>
</dbReference>
<accession>A0A1R4J7Z7</accession>
<dbReference type="AlphaFoldDB" id="A0A1R4J7Z7"/>
<feature type="transmembrane region" description="Helical" evidence="6">
    <location>
        <begin position="241"/>
        <end position="263"/>
    </location>
</feature>
<evidence type="ECO:0000256" key="3">
    <source>
        <dbReference type="ARBA" id="ARBA00022729"/>
    </source>
</evidence>
<dbReference type="InterPro" id="IPR019931">
    <property type="entry name" value="LPXTG_anchor"/>
</dbReference>
<dbReference type="GO" id="GO:0030246">
    <property type="term" value="F:carbohydrate binding"/>
    <property type="evidence" value="ECO:0007669"/>
    <property type="project" value="InterPro"/>
</dbReference>
<evidence type="ECO:0000256" key="6">
    <source>
        <dbReference type="SAM" id="Phobius"/>
    </source>
</evidence>
<evidence type="ECO:0000256" key="5">
    <source>
        <dbReference type="SAM" id="MobiDB-lite"/>
    </source>
</evidence>
<dbReference type="PROSITE" id="PS51318">
    <property type="entry name" value="TAT"/>
    <property type="match status" value="1"/>
</dbReference>
<organism evidence="9 10">
    <name type="scientific">Mycetocola reblochoni REB411</name>
    <dbReference type="NCBI Taxonomy" id="1255698"/>
    <lineage>
        <taxon>Bacteria</taxon>
        <taxon>Bacillati</taxon>
        <taxon>Actinomycetota</taxon>
        <taxon>Actinomycetes</taxon>
        <taxon>Micrococcales</taxon>
        <taxon>Microbacteriaceae</taxon>
        <taxon>Mycetocola</taxon>
    </lineage>
</organism>
<evidence type="ECO:0000313" key="9">
    <source>
        <dbReference type="EMBL" id="SJN28152.1"/>
    </source>
</evidence>
<keyword evidence="3 7" id="KW-0732">Signal</keyword>
<keyword evidence="6" id="KW-1133">Transmembrane helix</keyword>
<keyword evidence="10" id="KW-1185">Reference proteome</keyword>
<reference evidence="10" key="1">
    <citation type="submission" date="2017-02" db="EMBL/GenBank/DDBJ databases">
        <authorList>
            <person name="Dridi B."/>
        </authorList>
    </citation>
    <scope>NUCLEOTIDE SEQUENCE [LARGE SCALE GENOMIC DNA]</scope>
    <source>
        <strain evidence="10">EB411</strain>
    </source>
</reference>
<sequence length="269" mass="25895">MPSPTPRTRRHRRRRSLLIAATALTATALAPATAASAAPAVLGTPVLTAPATAEVGDVITVELRTDAAGDLYAYELELSYDPALLAPVEDSVALPDGGHSSALVDDDATSVTHTRLGTSPGLSGEQSLVSIDFTTLAAGDAAVTLTGGETVGTELERTAVDDELSAVTAIAEPSSTGADAGADGADAGSDGGSNGTADAGSDGADGSGSSGDDSAAAADATPSPTAAPAADTPLADTGAQAGAIAAAAALAVALLALGAVLVARRRGAE</sequence>
<evidence type="ECO:0000256" key="1">
    <source>
        <dbReference type="ARBA" id="ARBA00022512"/>
    </source>
</evidence>
<dbReference type="SUPFAM" id="SSF49384">
    <property type="entry name" value="Carbohydrate-binding domain"/>
    <property type="match status" value="1"/>
</dbReference>
<evidence type="ECO:0000256" key="2">
    <source>
        <dbReference type="ARBA" id="ARBA00022525"/>
    </source>
</evidence>
<dbReference type="InterPro" id="IPR006311">
    <property type="entry name" value="TAT_signal"/>
</dbReference>
<dbReference type="Proteomes" id="UP000196778">
    <property type="component" value="Unassembled WGS sequence"/>
</dbReference>
<evidence type="ECO:0000313" key="10">
    <source>
        <dbReference type="Proteomes" id="UP000196778"/>
    </source>
</evidence>
<feature type="compositionally biased region" description="Low complexity" evidence="5">
    <location>
        <begin position="173"/>
        <end position="188"/>
    </location>
</feature>
<keyword evidence="1" id="KW-0134">Cell wall</keyword>
<keyword evidence="6" id="KW-0812">Transmembrane</keyword>
<protein>
    <submittedName>
        <fullName evidence="9">Alpha-1,2-mannosidase</fullName>
    </submittedName>
</protein>
<dbReference type="InterPro" id="IPR002102">
    <property type="entry name" value="Cohesin_dom"/>
</dbReference>
<dbReference type="CDD" id="cd08547">
    <property type="entry name" value="Type_II_cohesin"/>
    <property type="match status" value="1"/>
</dbReference>
<keyword evidence="6" id="KW-0472">Membrane</keyword>
<evidence type="ECO:0000259" key="8">
    <source>
        <dbReference type="PROSITE" id="PS50847"/>
    </source>
</evidence>
<proteinExistence type="predicted"/>
<gene>
    <name evidence="9" type="ORF">FM119_05925</name>
</gene>
<dbReference type="InterPro" id="IPR008965">
    <property type="entry name" value="CBM2/CBM3_carb-bd_dom_sf"/>
</dbReference>
<feature type="domain" description="Gram-positive cocci surface proteins LPxTG" evidence="8">
    <location>
        <begin position="234"/>
        <end position="269"/>
    </location>
</feature>
<dbReference type="GO" id="GO:0000272">
    <property type="term" value="P:polysaccharide catabolic process"/>
    <property type="evidence" value="ECO:0007669"/>
    <property type="project" value="InterPro"/>
</dbReference>
<feature type="signal peptide" evidence="7">
    <location>
        <begin position="1"/>
        <end position="37"/>
    </location>
</feature>
<evidence type="ECO:0000256" key="4">
    <source>
        <dbReference type="ARBA" id="ARBA00023088"/>
    </source>
</evidence>
<feature type="region of interest" description="Disordered" evidence="5">
    <location>
        <begin position="171"/>
        <end position="233"/>
    </location>
</feature>
<dbReference type="Gene3D" id="2.60.40.680">
    <property type="match status" value="1"/>
</dbReference>
<feature type="chain" id="PRO_5010312830" evidence="7">
    <location>
        <begin position="38"/>
        <end position="269"/>
    </location>
</feature>
<feature type="compositionally biased region" description="Low complexity" evidence="5">
    <location>
        <begin position="210"/>
        <end position="233"/>
    </location>
</feature>